<evidence type="ECO:0000256" key="1">
    <source>
        <dbReference type="SAM" id="MobiDB-lite"/>
    </source>
</evidence>
<dbReference type="EMBL" id="BAABME010007443">
    <property type="protein sequence ID" value="GAA0170902.1"/>
    <property type="molecule type" value="Genomic_DNA"/>
</dbReference>
<name>A0AAV3R388_LITER</name>
<evidence type="ECO:0000313" key="2">
    <source>
        <dbReference type="EMBL" id="GAA0170902.1"/>
    </source>
</evidence>
<comment type="caution">
    <text evidence="2">The sequence shown here is derived from an EMBL/GenBank/DDBJ whole genome shotgun (WGS) entry which is preliminary data.</text>
</comment>
<organism evidence="2 3">
    <name type="scientific">Lithospermum erythrorhizon</name>
    <name type="common">Purple gromwell</name>
    <name type="synonym">Lithospermum officinale var. erythrorhizon</name>
    <dbReference type="NCBI Taxonomy" id="34254"/>
    <lineage>
        <taxon>Eukaryota</taxon>
        <taxon>Viridiplantae</taxon>
        <taxon>Streptophyta</taxon>
        <taxon>Embryophyta</taxon>
        <taxon>Tracheophyta</taxon>
        <taxon>Spermatophyta</taxon>
        <taxon>Magnoliopsida</taxon>
        <taxon>eudicotyledons</taxon>
        <taxon>Gunneridae</taxon>
        <taxon>Pentapetalae</taxon>
        <taxon>asterids</taxon>
        <taxon>lamiids</taxon>
        <taxon>Boraginales</taxon>
        <taxon>Boraginaceae</taxon>
        <taxon>Boraginoideae</taxon>
        <taxon>Lithospermeae</taxon>
        <taxon>Lithospermum</taxon>
    </lineage>
</organism>
<reference evidence="2 3" key="1">
    <citation type="submission" date="2024-01" db="EMBL/GenBank/DDBJ databases">
        <title>The complete chloroplast genome sequence of Lithospermum erythrorhizon: insights into the phylogenetic relationship among Boraginaceae species and the maternal lineages of purple gromwells.</title>
        <authorList>
            <person name="Okada T."/>
            <person name="Watanabe K."/>
        </authorList>
    </citation>
    <scope>NUCLEOTIDE SEQUENCE [LARGE SCALE GENOMIC DNA]</scope>
</reference>
<feature type="region of interest" description="Disordered" evidence="1">
    <location>
        <begin position="26"/>
        <end position="55"/>
    </location>
</feature>
<protein>
    <recommendedName>
        <fullName evidence="4">Polyprotein</fullName>
    </recommendedName>
</protein>
<evidence type="ECO:0000313" key="3">
    <source>
        <dbReference type="Proteomes" id="UP001454036"/>
    </source>
</evidence>
<gene>
    <name evidence="2" type="ORF">LIER_25062</name>
</gene>
<proteinExistence type="predicted"/>
<sequence>MELTIGANKGKGIAKVYKDSWSKRNSWRSYLGNSHDKESRKKSAWRSSLDNSHEKDGRKKYSWRRYSENSHGKGSQASCYMCEEGWRELYQQPLPDAVTWKSFAVIFTDEDISEEDDDHNRPLYISGYLCEVKISRILVDRGSAVNILPFHIRKLVSISTEDLQTTRVMIQCFNQ</sequence>
<dbReference type="AlphaFoldDB" id="A0AAV3R388"/>
<keyword evidence="3" id="KW-1185">Reference proteome</keyword>
<accession>A0AAV3R388</accession>
<evidence type="ECO:0008006" key="4">
    <source>
        <dbReference type="Google" id="ProtNLM"/>
    </source>
</evidence>
<dbReference type="Proteomes" id="UP001454036">
    <property type="component" value="Unassembled WGS sequence"/>
</dbReference>